<dbReference type="Proteomes" id="UP000183894">
    <property type="component" value="Unassembled WGS sequence"/>
</dbReference>
<feature type="transmembrane region" description="Helical" evidence="1">
    <location>
        <begin position="215"/>
        <end position="236"/>
    </location>
</feature>
<evidence type="ECO:0000313" key="4">
    <source>
        <dbReference type="Proteomes" id="UP000183894"/>
    </source>
</evidence>
<feature type="transmembrane region" description="Helical" evidence="1">
    <location>
        <begin position="104"/>
        <end position="124"/>
    </location>
</feature>
<evidence type="ECO:0000256" key="1">
    <source>
        <dbReference type="SAM" id="Phobius"/>
    </source>
</evidence>
<dbReference type="AlphaFoldDB" id="A0A1H7NRM2"/>
<dbReference type="InterPro" id="IPR036259">
    <property type="entry name" value="MFS_trans_sf"/>
</dbReference>
<evidence type="ECO:0000313" key="3">
    <source>
        <dbReference type="EMBL" id="SEL25974.1"/>
    </source>
</evidence>
<reference evidence="3 4" key="1">
    <citation type="submission" date="2016-10" db="EMBL/GenBank/DDBJ databases">
        <authorList>
            <person name="de Groot N.N."/>
        </authorList>
    </citation>
    <scope>NUCLEOTIDE SEQUENCE [LARGE SCALE GENOMIC DNA]</scope>
    <source>
        <strain evidence="3 4">CDM_5</strain>
    </source>
</reference>
<proteinExistence type="predicted"/>
<feature type="transmembrane region" description="Helical" evidence="1">
    <location>
        <begin position="12"/>
        <end position="30"/>
    </location>
</feature>
<dbReference type="InterPro" id="IPR020846">
    <property type="entry name" value="MFS_dom"/>
</dbReference>
<keyword evidence="1" id="KW-0472">Membrane</keyword>
<dbReference type="EMBL" id="FOAD01000003">
    <property type="protein sequence ID" value="SEL25974.1"/>
    <property type="molecule type" value="Genomic_DNA"/>
</dbReference>
<dbReference type="GO" id="GO:0022857">
    <property type="term" value="F:transmembrane transporter activity"/>
    <property type="evidence" value="ECO:0007669"/>
    <property type="project" value="InterPro"/>
</dbReference>
<dbReference type="Pfam" id="PF07690">
    <property type="entry name" value="MFS_1"/>
    <property type="match status" value="1"/>
</dbReference>
<feature type="transmembrane region" description="Helical" evidence="1">
    <location>
        <begin position="75"/>
        <end position="98"/>
    </location>
</feature>
<gene>
    <name evidence="3" type="ORF">SAMN04488691_103408</name>
</gene>
<feature type="transmembrane region" description="Helical" evidence="1">
    <location>
        <begin position="176"/>
        <end position="194"/>
    </location>
</feature>
<dbReference type="PROSITE" id="PS50850">
    <property type="entry name" value="MFS"/>
    <property type="match status" value="1"/>
</dbReference>
<feature type="transmembrane region" description="Helical" evidence="1">
    <location>
        <begin position="337"/>
        <end position="357"/>
    </location>
</feature>
<feature type="transmembrane region" description="Helical" evidence="1">
    <location>
        <begin position="281"/>
        <end position="302"/>
    </location>
</feature>
<accession>A0A1H7NRM2</accession>
<feature type="transmembrane region" description="Helical" evidence="1">
    <location>
        <begin position="369"/>
        <end position="389"/>
    </location>
</feature>
<dbReference type="OrthoDB" id="307028at2157"/>
<keyword evidence="1" id="KW-0812">Transmembrane</keyword>
<dbReference type="Gene3D" id="1.20.1250.20">
    <property type="entry name" value="MFS general substrate transporter like domains"/>
    <property type="match status" value="1"/>
</dbReference>
<keyword evidence="1" id="KW-1133">Transmembrane helix</keyword>
<sequence>MTTRPTRSLRLTPHLAVASVGYVVFAYAAVPDALMAAYGVGFTEIGLLMSAALAAFVLVQVPAGRLTSQTATTRLLLYGTAAHALLALALDVVSGFAALLALRALWGLAGGFVLSVGATHIARLYSGRAATRQQGLYGGMLTLGGAVGFAVAPALVDSGLLHGFGSGLLHSLSGGLLHSPGAVLAIPALVVLGRERHDTLTAPKSETSHGTFSSTLTLAVALASLCYVAIIASYITLSTFITAYASDLQITGPLNVAVLLTATVGRATGGAAVFQFSIGDPWFIAGATALAAGCFAGLAGLGTSPLALVLPVAAMLAVSVPFGAVFSVAADAAVHEGAAIAVVVAAGNVAALVLPAVTGALRDATGTYASGFALLAGLNVVAVGAATLLGTNRFSQTHQT</sequence>
<feature type="domain" description="Major facilitator superfamily (MFS) profile" evidence="2">
    <location>
        <begin position="1"/>
        <end position="394"/>
    </location>
</feature>
<name>A0A1H7NRM2_HALLR</name>
<organism evidence="3 4">
    <name type="scientific">Haloferax larsenii</name>
    <dbReference type="NCBI Taxonomy" id="302484"/>
    <lineage>
        <taxon>Archaea</taxon>
        <taxon>Methanobacteriati</taxon>
        <taxon>Methanobacteriota</taxon>
        <taxon>Stenosarchaea group</taxon>
        <taxon>Halobacteria</taxon>
        <taxon>Halobacteriales</taxon>
        <taxon>Haloferacaceae</taxon>
        <taxon>Haloferax</taxon>
    </lineage>
</organism>
<feature type="transmembrane region" description="Helical" evidence="1">
    <location>
        <begin position="36"/>
        <end position="63"/>
    </location>
</feature>
<dbReference type="SUPFAM" id="SSF103473">
    <property type="entry name" value="MFS general substrate transporter"/>
    <property type="match status" value="1"/>
</dbReference>
<protein>
    <submittedName>
        <fullName evidence="3">Major Facilitator Superfamily protein</fullName>
    </submittedName>
</protein>
<feature type="transmembrane region" description="Helical" evidence="1">
    <location>
        <begin position="136"/>
        <end position="156"/>
    </location>
</feature>
<dbReference type="InterPro" id="IPR011701">
    <property type="entry name" value="MFS"/>
</dbReference>
<feature type="transmembrane region" description="Helical" evidence="1">
    <location>
        <begin position="308"/>
        <end position="330"/>
    </location>
</feature>
<evidence type="ECO:0000259" key="2">
    <source>
        <dbReference type="PROSITE" id="PS50850"/>
    </source>
</evidence>
<dbReference type="RefSeq" id="WP_074793425.1">
    <property type="nucleotide sequence ID" value="NZ_FOAD01000003.1"/>
</dbReference>